<dbReference type="eggNOG" id="ENOG5032YAS">
    <property type="taxonomic scope" value="Bacteria"/>
</dbReference>
<feature type="domain" description="Copper-binding protein MbnP-like" evidence="1">
    <location>
        <begin position="18"/>
        <end position="204"/>
    </location>
</feature>
<dbReference type="RefSeq" id="WP_013687568.1">
    <property type="nucleotide sequence ID" value="NC_015321.1"/>
</dbReference>
<dbReference type="STRING" id="755732.Fluta_2819"/>
<reference evidence="2 3" key="1">
    <citation type="journal article" date="2011" name="Stand. Genomic Sci.">
        <title>Complete genome sequence of the gliding freshwater bacterium Fluviicola taffensis type strain (RW262).</title>
        <authorList>
            <person name="Woyke T."/>
            <person name="Chertkov O."/>
            <person name="Lapidus A."/>
            <person name="Nolan M."/>
            <person name="Lucas S."/>
            <person name="Del Rio T.G."/>
            <person name="Tice H."/>
            <person name="Cheng J.F."/>
            <person name="Tapia R."/>
            <person name="Han C."/>
            <person name="Goodwin L."/>
            <person name="Pitluck S."/>
            <person name="Liolios K."/>
            <person name="Pagani I."/>
            <person name="Ivanova N."/>
            <person name="Huntemann M."/>
            <person name="Mavromatis K."/>
            <person name="Mikhailova N."/>
            <person name="Pati A."/>
            <person name="Chen A."/>
            <person name="Palaniappan K."/>
            <person name="Land M."/>
            <person name="Hauser L."/>
            <person name="Brambilla E.M."/>
            <person name="Rohde M."/>
            <person name="Mwirichia R."/>
            <person name="Sikorski J."/>
            <person name="Tindall B.J."/>
            <person name="Goker M."/>
            <person name="Bristow J."/>
            <person name="Eisen J.A."/>
            <person name="Markowitz V."/>
            <person name="Hugenholtz P."/>
            <person name="Klenk H.P."/>
            <person name="Kyrpides N.C."/>
        </authorList>
    </citation>
    <scope>NUCLEOTIDE SEQUENCE [LARGE SCALE GENOMIC DNA]</scope>
    <source>
        <strain evidence="3">DSM 16823 / RW262 / RW262</strain>
    </source>
</reference>
<sequence precursor="true">MRIGLVIVLWISSFNLNAQVKVEFQLCYKEQLVHLNDTIINPLTQDEWVLNTFKFYVSDFEILNEKQESISSDLTRFHLVDFENTQSTSWNLKDKQNNREVIRFGFGIDSLTNVSGAFGGGLDPVNGMYWTWQSGYINCKIEGYSSKSGAKDHSFEYHLGGYSGKQNAFRTILLPVKTADSLVVQLDLEHFLNSTNFQEVHHIMSPSQSSLNFVELLSKSFKL</sequence>
<dbReference type="EMBL" id="CP002542">
    <property type="protein sequence ID" value="AEA44799.1"/>
    <property type="molecule type" value="Genomic_DNA"/>
</dbReference>
<reference evidence="3" key="2">
    <citation type="submission" date="2011-02" db="EMBL/GenBank/DDBJ databases">
        <title>The complete genome of Fluviicola taffensis DSM 16823.</title>
        <authorList>
            <consortium name="US DOE Joint Genome Institute (JGI-PGF)"/>
            <person name="Lucas S."/>
            <person name="Copeland A."/>
            <person name="Lapidus A."/>
            <person name="Bruce D."/>
            <person name="Goodwin L."/>
            <person name="Pitluck S."/>
            <person name="Kyrpides N."/>
            <person name="Mavromatis K."/>
            <person name="Ivanova N."/>
            <person name="Mikhailova N."/>
            <person name="Pagani I."/>
            <person name="Chertkov O."/>
            <person name="Detter J.C."/>
            <person name="Han C."/>
            <person name="Tapia R."/>
            <person name="Land M."/>
            <person name="Hauser L."/>
            <person name="Markowitz V."/>
            <person name="Cheng J.-F."/>
            <person name="Hugenholtz P."/>
            <person name="Woyke T."/>
            <person name="Wu D."/>
            <person name="Tindall B."/>
            <person name="Pomrenke H.G."/>
            <person name="Brambilla E."/>
            <person name="Klenk H.-P."/>
            <person name="Eisen J.A."/>
        </authorList>
    </citation>
    <scope>NUCLEOTIDE SEQUENCE [LARGE SCALE GENOMIC DNA]</scope>
    <source>
        <strain evidence="3">DSM 16823 / RW262 / RW262</strain>
    </source>
</reference>
<dbReference type="Proteomes" id="UP000007463">
    <property type="component" value="Chromosome"/>
</dbReference>
<evidence type="ECO:0000313" key="3">
    <source>
        <dbReference type="Proteomes" id="UP000007463"/>
    </source>
</evidence>
<dbReference type="InterPro" id="IPR046863">
    <property type="entry name" value="MbnP-like_dom"/>
</dbReference>
<keyword evidence="3" id="KW-1185">Reference proteome</keyword>
<dbReference type="OrthoDB" id="1422031at2"/>
<dbReference type="Pfam" id="PF20243">
    <property type="entry name" value="MbnP"/>
    <property type="match status" value="1"/>
</dbReference>
<protein>
    <recommendedName>
        <fullName evidence="1">Copper-binding protein MbnP-like domain-containing protein</fullName>
    </recommendedName>
</protein>
<gene>
    <name evidence="2" type="ordered locus">Fluta_2819</name>
</gene>
<dbReference type="HOGENOM" id="CLU_069557_1_0_10"/>
<dbReference type="AlphaFoldDB" id="F2IHM1"/>
<evidence type="ECO:0000259" key="1">
    <source>
        <dbReference type="Pfam" id="PF20243"/>
    </source>
</evidence>
<name>F2IHM1_FLUTR</name>
<evidence type="ECO:0000313" key="2">
    <source>
        <dbReference type="EMBL" id="AEA44799.1"/>
    </source>
</evidence>
<organism evidence="2 3">
    <name type="scientific">Fluviicola taffensis (strain DSM 16823 / NCIMB 13979 / RW262)</name>
    <dbReference type="NCBI Taxonomy" id="755732"/>
    <lineage>
        <taxon>Bacteria</taxon>
        <taxon>Pseudomonadati</taxon>
        <taxon>Bacteroidota</taxon>
        <taxon>Flavobacteriia</taxon>
        <taxon>Flavobacteriales</taxon>
        <taxon>Crocinitomicaceae</taxon>
        <taxon>Fluviicola</taxon>
    </lineage>
</organism>
<accession>F2IHM1</accession>
<dbReference type="KEGG" id="fte:Fluta_2819"/>
<proteinExistence type="predicted"/>